<dbReference type="EMBL" id="JBCGBO010000006">
    <property type="protein sequence ID" value="KAK9192591.1"/>
    <property type="molecule type" value="Genomic_DNA"/>
</dbReference>
<gene>
    <name evidence="1" type="ORF">WN944_003284</name>
</gene>
<evidence type="ECO:0000313" key="2">
    <source>
        <dbReference type="Proteomes" id="UP001428341"/>
    </source>
</evidence>
<proteinExistence type="predicted"/>
<organism evidence="1 2">
    <name type="scientific">Citrus x changshan-huyou</name>
    <dbReference type="NCBI Taxonomy" id="2935761"/>
    <lineage>
        <taxon>Eukaryota</taxon>
        <taxon>Viridiplantae</taxon>
        <taxon>Streptophyta</taxon>
        <taxon>Embryophyta</taxon>
        <taxon>Tracheophyta</taxon>
        <taxon>Spermatophyta</taxon>
        <taxon>Magnoliopsida</taxon>
        <taxon>eudicotyledons</taxon>
        <taxon>Gunneridae</taxon>
        <taxon>Pentapetalae</taxon>
        <taxon>rosids</taxon>
        <taxon>malvids</taxon>
        <taxon>Sapindales</taxon>
        <taxon>Rutaceae</taxon>
        <taxon>Aurantioideae</taxon>
        <taxon>Citrus</taxon>
    </lineage>
</organism>
<dbReference type="Proteomes" id="UP001428341">
    <property type="component" value="Unassembled WGS sequence"/>
</dbReference>
<sequence>MGASIPALMHRIPSELRSKACLGESSTKMGDLLGSPRVAPLLLSFQPVNPLFAADPFTFACVSGFRSRARGLRAARTRRGAGKGPRRAELCGGRVGAGSLRPSDPPGSWKSALEPINPLFAAESFIFACVRGFRSSGKRGGHALSRFTVYMLMGMTIRALMHRIPLELCSYGAWARAILRWVTSMEVLVLHPSLYLFNRLILFSLSTPSLLRSFAGFNHRYRVSGAPWTRRGAGKVCWRDELCGGQVGTGKRAGVK</sequence>
<protein>
    <submittedName>
        <fullName evidence="1">Uncharacterized protein</fullName>
    </submittedName>
</protein>
<reference evidence="1 2" key="1">
    <citation type="submission" date="2024-05" db="EMBL/GenBank/DDBJ databases">
        <title>Haplotype-resolved chromosome-level genome assembly of Huyou (Citrus changshanensis).</title>
        <authorList>
            <person name="Miao C."/>
            <person name="Chen W."/>
            <person name="Wu Y."/>
            <person name="Wang L."/>
            <person name="Zhao S."/>
            <person name="Grierson D."/>
            <person name="Xu C."/>
            <person name="Chen K."/>
        </authorList>
    </citation>
    <scope>NUCLEOTIDE SEQUENCE [LARGE SCALE GENOMIC DNA]</scope>
    <source>
        <strain evidence="1">01-14</strain>
        <tissue evidence="1">Leaf</tissue>
    </source>
</reference>
<name>A0AAP0LZN0_9ROSI</name>
<comment type="caution">
    <text evidence="1">The sequence shown here is derived from an EMBL/GenBank/DDBJ whole genome shotgun (WGS) entry which is preliminary data.</text>
</comment>
<dbReference type="AlphaFoldDB" id="A0AAP0LZN0"/>
<evidence type="ECO:0000313" key="1">
    <source>
        <dbReference type="EMBL" id="KAK9192591.1"/>
    </source>
</evidence>
<keyword evidence="2" id="KW-1185">Reference proteome</keyword>
<accession>A0AAP0LZN0</accession>